<name>A0AAW9V931_9GAMM</name>
<sequence length="69" mass="7858">MIRYRPMIVALAIVLYLVLFLGVGIYLRTVSTCDQAQAQSHRLTYLDGMVCRYLDTHEAITPPSSRSLR</sequence>
<proteinExistence type="predicted"/>
<gene>
    <name evidence="2" type="ORF">GKR67_06030</name>
</gene>
<keyword evidence="1" id="KW-0812">Transmembrane</keyword>
<dbReference type="EMBL" id="WLUB01000022">
    <property type="protein sequence ID" value="MTC34170.1"/>
    <property type="molecule type" value="Genomic_DNA"/>
</dbReference>
<keyword evidence="1" id="KW-1133">Transmembrane helix</keyword>
<comment type="caution">
    <text evidence="2">The sequence shown here is derived from an EMBL/GenBank/DDBJ whole genome shotgun (WGS) entry which is preliminary data.</text>
</comment>
<accession>A0AAW9V931</accession>
<reference evidence="2 3" key="1">
    <citation type="submission" date="2019-10" db="EMBL/GenBank/DDBJ databases">
        <title>Comparative genomic analysis of Providencia.</title>
        <authorList>
            <person name="Yuan C."/>
            <person name="Wei Y."/>
            <person name="Yin Z."/>
        </authorList>
    </citation>
    <scope>NUCLEOTIDE SEQUENCE [LARGE SCALE GENOMIC DNA]</scope>
    <source>
        <strain evidence="3">wls1934</strain>
    </source>
</reference>
<evidence type="ECO:0000256" key="1">
    <source>
        <dbReference type="SAM" id="Phobius"/>
    </source>
</evidence>
<keyword evidence="1" id="KW-0472">Membrane</keyword>
<evidence type="ECO:0000313" key="2">
    <source>
        <dbReference type="EMBL" id="MTC34170.1"/>
    </source>
</evidence>
<protein>
    <submittedName>
        <fullName evidence="2">Uncharacterized protein</fullName>
    </submittedName>
</protein>
<organism evidence="2 3">
    <name type="scientific">Providencia alcalifaciens</name>
    <dbReference type="NCBI Taxonomy" id="126385"/>
    <lineage>
        <taxon>Bacteria</taxon>
        <taxon>Pseudomonadati</taxon>
        <taxon>Pseudomonadota</taxon>
        <taxon>Gammaproteobacteria</taxon>
        <taxon>Enterobacterales</taxon>
        <taxon>Morganellaceae</taxon>
        <taxon>Providencia</taxon>
    </lineage>
</organism>
<evidence type="ECO:0000313" key="3">
    <source>
        <dbReference type="Proteomes" id="UP000449944"/>
    </source>
</evidence>
<feature type="transmembrane region" description="Helical" evidence="1">
    <location>
        <begin position="7"/>
        <end position="27"/>
    </location>
</feature>
<dbReference type="Proteomes" id="UP000449944">
    <property type="component" value="Unassembled WGS sequence"/>
</dbReference>
<dbReference type="AlphaFoldDB" id="A0AAW9V931"/>